<evidence type="ECO:0000313" key="8">
    <source>
        <dbReference type="Proteomes" id="UP000271241"/>
    </source>
</evidence>
<feature type="transmembrane region" description="Helical" evidence="5">
    <location>
        <begin position="417"/>
        <end position="436"/>
    </location>
</feature>
<dbReference type="PANTHER" id="PTHR19229:SF205">
    <property type="entry name" value="ABC TRANSPORTER A FAMILY MEMBER 1-RELATED"/>
    <property type="match status" value="1"/>
</dbReference>
<dbReference type="GO" id="GO:0016020">
    <property type="term" value="C:membrane"/>
    <property type="evidence" value="ECO:0007669"/>
    <property type="project" value="UniProtKB-SubCell"/>
</dbReference>
<evidence type="ECO:0000256" key="5">
    <source>
        <dbReference type="SAM" id="Phobius"/>
    </source>
</evidence>
<keyword evidence="2 5" id="KW-0812">Transmembrane</keyword>
<dbReference type="Proteomes" id="UP000271241">
    <property type="component" value="Unassembled WGS sequence"/>
</dbReference>
<feature type="transmembrane region" description="Helical" evidence="5">
    <location>
        <begin position="383"/>
        <end position="402"/>
    </location>
</feature>
<dbReference type="Pfam" id="PF12698">
    <property type="entry name" value="ABC2_membrane_3"/>
    <property type="match status" value="1"/>
</dbReference>
<feature type="transmembrane region" description="Helical" evidence="5">
    <location>
        <begin position="307"/>
        <end position="326"/>
    </location>
</feature>
<organism evidence="7 8">
    <name type="scientific">Thamnocephalis sphaerospora</name>
    <dbReference type="NCBI Taxonomy" id="78915"/>
    <lineage>
        <taxon>Eukaryota</taxon>
        <taxon>Fungi</taxon>
        <taxon>Fungi incertae sedis</taxon>
        <taxon>Zoopagomycota</taxon>
        <taxon>Zoopagomycotina</taxon>
        <taxon>Zoopagomycetes</taxon>
        <taxon>Zoopagales</taxon>
        <taxon>Sigmoideomycetaceae</taxon>
        <taxon>Thamnocephalis</taxon>
    </lineage>
</organism>
<accession>A0A4P9XH78</accession>
<evidence type="ECO:0000256" key="3">
    <source>
        <dbReference type="ARBA" id="ARBA00022989"/>
    </source>
</evidence>
<dbReference type="OrthoDB" id="8061355at2759"/>
<sequence length="595" mass="67026">MRSGAQLYCVYLTQPQTQPSRTSADYESSSTDNGVLLQRIPWSGTEAADHASELREKMPANDTTTSTSYGASRWRQLGIMLRRNATLQWRYRKSTFAQILFAPVLLMLLLFLLQKIDHSRQRNVLYHPTTYDLNGVPTCQGRTAKTPCVNLLYTPNDETTQRILTLFAEKNAQRTGEAPFTLESAPLVPDSTPQHTLGMVPVDSAAVIYNYTLAHPNVTAFGIEFTSTPGDQPSYRYQIWYNNSLHGNGTDQYGTPILSLMRGLDEAIVASVGADSVASTLIDVSLKDWPTVPPDVVSDRIVAMSGAMFSFCTEMVIFIAVLNTIVSEKEQKLRESMAMMGLNAEIYWLSWFLINFVIVLLCAVVTSLLGLAFQFEVFKHTNFAVLVITFLLFGMAMISFIARDDACYVACTVFLDLYMPIVLICGIFLFIIGLLFESFVFSNAFVGYIWWAETTSPAGWIVLMFVPFFNFGKIYLDMTQYTTGQLNSLARTYIPGPGFSWAKLNEHLPSNLLAGTLSSTPERVPKPVQSWYLLLMNIAVFYLLTWYFDKIIPNEFGQRRKPWFFLAPSYWGLRRRASSDISGWMAGQSDEKIEV</sequence>
<feature type="transmembrane region" description="Helical" evidence="5">
    <location>
        <begin position="448"/>
        <end position="469"/>
    </location>
</feature>
<feature type="transmembrane region" description="Helical" evidence="5">
    <location>
        <begin position="95"/>
        <end position="113"/>
    </location>
</feature>
<dbReference type="GO" id="GO:0140359">
    <property type="term" value="F:ABC-type transporter activity"/>
    <property type="evidence" value="ECO:0007669"/>
    <property type="project" value="InterPro"/>
</dbReference>
<feature type="transmembrane region" description="Helical" evidence="5">
    <location>
        <begin position="530"/>
        <end position="548"/>
    </location>
</feature>
<name>A0A4P9XH78_9FUNG</name>
<dbReference type="InterPro" id="IPR026082">
    <property type="entry name" value="ABCA"/>
</dbReference>
<evidence type="ECO:0000256" key="1">
    <source>
        <dbReference type="ARBA" id="ARBA00004141"/>
    </source>
</evidence>
<proteinExistence type="predicted"/>
<gene>
    <name evidence="7" type="ORF">THASP1DRAFT_33176</name>
</gene>
<keyword evidence="3 5" id="KW-1133">Transmembrane helix</keyword>
<protein>
    <submittedName>
        <fullName evidence="7">ABC-2 family transporter protein-domain-containing protein</fullName>
    </submittedName>
</protein>
<evidence type="ECO:0000256" key="4">
    <source>
        <dbReference type="ARBA" id="ARBA00023136"/>
    </source>
</evidence>
<dbReference type="AlphaFoldDB" id="A0A4P9XH78"/>
<dbReference type="EMBL" id="KZ993324">
    <property type="protein sequence ID" value="RKP05002.1"/>
    <property type="molecule type" value="Genomic_DNA"/>
</dbReference>
<dbReference type="GO" id="GO:0005319">
    <property type="term" value="F:lipid transporter activity"/>
    <property type="evidence" value="ECO:0007669"/>
    <property type="project" value="TreeGrafter"/>
</dbReference>
<reference evidence="8" key="1">
    <citation type="journal article" date="2018" name="Nat. Microbiol.">
        <title>Leveraging single-cell genomics to expand the fungal tree of life.</title>
        <authorList>
            <person name="Ahrendt S.R."/>
            <person name="Quandt C.A."/>
            <person name="Ciobanu D."/>
            <person name="Clum A."/>
            <person name="Salamov A."/>
            <person name="Andreopoulos B."/>
            <person name="Cheng J.F."/>
            <person name="Woyke T."/>
            <person name="Pelin A."/>
            <person name="Henrissat B."/>
            <person name="Reynolds N.K."/>
            <person name="Benny G.L."/>
            <person name="Smith M.E."/>
            <person name="James T.Y."/>
            <person name="Grigoriev I.V."/>
        </authorList>
    </citation>
    <scope>NUCLEOTIDE SEQUENCE [LARGE SCALE GENOMIC DNA]</scope>
    <source>
        <strain evidence="8">RSA 1356</strain>
    </source>
</reference>
<keyword evidence="8" id="KW-1185">Reference proteome</keyword>
<evidence type="ECO:0000256" key="2">
    <source>
        <dbReference type="ARBA" id="ARBA00022692"/>
    </source>
</evidence>
<dbReference type="PANTHER" id="PTHR19229">
    <property type="entry name" value="ATP-BINDING CASSETTE TRANSPORTER SUBFAMILY A ABCA"/>
    <property type="match status" value="1"/>
</dbReference>
<comment type="subcellular location">
    <subcellularLocation>
        <location evidence="1">Membrane</location>
        <topology evidence="1">Multi-pass membrane protein</topology>
    </subcellularLocation>
</comment>
<evidence type="ECO:0000313" key="7">
    <source>
        <dbReference type="EMBL" id="RKP05002.1"/>
    </source>
</evidence>
<dbReference type="InterPro" id="IPR013525">
    <property type="entry name" value="ABC2_TM"/>
</dbReference>
<feature type="domain" description="ABC-2 type transporter transmembrane" evidence="6">
    <location>
        <begin position="231"/>
        <end position="547"/>
    </location>
</feature>
<feature type="transmembrane region" description="Helical" evidence="5">
    <location>
        <begin position="346"/>
        <end position="371"/>
    </location>
</feature>
<keyword evidence="4 5" id="KW-0472">Membrane</keyword>
<evidence type="ECO:0000259" key="6">
    <source>
        <dbReference type="Pfam" id="PF12698"/>
    </source>
</evidence>
<dbReference type="STRING" id="78915.A0A4P9XH78"/>